<sequence>MSDEGKSITELNSLWAEKETLADLHVFNLNPGVHQQLAEQLDMPPQTNEGLRKTMQSQSPWDKRP</sequence>
<accession>A0ABS0U1S2</accession>
<dbReference type="InterPro" id="IPR014795">
    <property type="entry name" value="TacA_1-like"/>
</dbReference>
<dbReference type="RefSeq" id="WP_198642676.1">
    <property type="nucleotide sequence ID" value="NZ_JAEHSL010000038.1"/>
</dbReference>
<name>A0ABS0U1S2_SERPR</name>
<evidence type="ECO:0000256" key="1">
    <source>
        <dbReference type="ARBA" id="ARBA00022649"/>
    </source>
</evidence>
<dbReference type="Proteomes" id="UP000639004">
    <property type="component" value="Unassembled WGS sequence"/>
</dbReference>
<keyword evidence="1" id="KW-1277">Toxin-antitoxin system</keyword>
<feature type="compositionally biased region" description="Polar residues" evidence="2">
    <location>
        <begin position="45"/>
        <end position="65"/>
    </location>
</feature>
<evidence type="ECO:0000313" key="3">
    <source>
        <dbReference type="EMBL" id="MBI6183506.1"/>
    </source>
</evidence>
<gene>
    <name evidence="3" type="ORF">JEQ07_24310</name>
</gene>
<evidence type="ECO:0000313" key="4">
    <source>
        <dbReference type="Proteomes" id="UP000639004"/>
    </source>
</evidence>
<dbReference type="EMBL" id="JAEHSL010000038">
    <property type="protein sequence ID" value="MBI6183506.1"/>
    <property type="molecule type" value="Genomic_DNA"/>
</dbReference>
<protein>
    <submittedName>
        <fullName evidence="3">DUF1778 domain-containing protein</fullName>
    </submittedName>
</protein>
<organism evidence="3 4">
    <name type="scientific">Serratia proteamaculans</name>
    <dbReference type="NCBI Taxonomy" id="28151"/>
    <lineage>
        <taxon>Bacteria</taxon>
        <taxon>Pseudomonadati</taxon>
        <taxon>Pseudomonadota</taxon>
        <taxon>Gammaproteobacteria</taxon>
        <taxon>Enterobacterales</taxon>
        <taxon>Yersiniaceae</taxon>
        <taxon>Serratia</taxon>
    </lineage>
</organism>
<keyword evidence="4" id="KW-1185">Reference proteome</keyword>
<comment type="caution">
    <text evidence="3">The sequence shown here is derived from an EMBL/GenBank/DDBJ whole genome shotgun (WGS) entry which is preliminary data.</text>
</comment>
<evidence type="ECO:0000256" key="2">
    <source>
        <dbReference type="SAM" id="MobiDB-lite"/>
    </source>
</evidence>
<dbReference type="Pfam" id="PF08681">
    <property type="entry name" value="TacA1"/>
    <property type="match status" value="1"/>
</dbReference>
<reference evidence="3 4" key="1">
    <citation type="submission" date="2020-12" db="EMBL/GenBank/DDBJ databases">
        <title>Enhanced detection system for hospital associated transmission using whole genome sequencing surveillance.</title>
        <authorList>
            <person name="Harrison L.H."/>
            <person name="Van Tyne D."/>
            <person name="Marsh J.W."/>
            <person name="Griffith M.P."/>
            <person name="Snyder D.J."/>
            <person name="Cooper V.S."/>
            <person name="Mustapha M."/>
        </authorList>
    </citation>
    <scope>NUCLEOTIDE SEQUENCE [LARGE SCALE GENOMIC DNA]</scope>
    <source>
        <strain evidence="3 4">SER00238</strain>
    </source>
</reference>
<feature type="region of interest" description="Disordered" evidence="2">
    <location>
        <begin position="40"/>
        <end position="65"/>
    </location>
</feature>
<proteinExistence type="predicted"/>